<dbReference type="EMBL" id="LXMD01000013">
    <property type="protein sequence ID" value="OCG75406.1"/>
    <property type="molecule type" value="Genomic_DNA"/>
</dbReference>
<dbReference type="GO" id="GO:0003676">
    <property type="term" value="F:nucleic acid binding"/>
    <property type="evidence" value="ECO:0007669"/>
    <property type="project" value="InterPro"/>
</dbReference>
<dbReference type="CDD" id="cd20736">
    <property type="entry name" value="PoNe_Nuclease"/>
    <property type="match status" value="1"/>
</dbReference>
<dbReference type="AlphaFoldDB" id="A0A1B9NFN5"/>
<dbReference type="Pfam" id="PF02021">
    <property type="entry name" value="UPF0102"/>
    <property type="match status" value="1"/>
</dbReference>
<sequence>MARKDDLGRAGEERAAAHLRECGYVILDRNWRCAEGELDIVAQRDDGIVAVEVKTRSGTAFGHPFEAVDDRKLRRLWRLAYAWRRAHPDASRGRRLRVDVVALVGPDPATARLEHVEGLW</sequence>
<dbReference type="Gene3D" id="3.40.1350.10">
    <property type="match status" value="1"/>
</dbReference>
<dbReference type="PANTHER" id="PTHR34039">
    <property type="entry name" value="UPF0102 PROTEIN YRAN"/>
    <property type="match status" value="1"/>
</dbReference>
<evidence type="ECO:0000256" key="2">
    <source>
        <dbReference type="HAMAP-Rule" id="MF_00048"/>
    </source>
</evidence>
<organism evidence="3 4">
    <name type="scientific">Microbacterium sediminis</name>
    <dbReference type="NCBI Taxonomy" id="904291"/>
    <lineage>
        <taxon>Bacteria</taxon>
        <taxon>Bacillati</taxon>
        <taxon>Actinomycetota</taxon>
        <taxon>Actinomycetes</taxon>
        <taxon>Micrococcales</taxon>
        <taxon>Microbacteriaceae</taxon>
        <taxon>Microbacterium</taxon>
    </lineage>
</organism>
<keyword evidence="4" id="KW-1185">Reference proteome</keyword>
<comment type="caution">
    <text evidence="3">The sequence shown here is derived from an EMBL/GenBank/DDBJ whole genome shotgun (WGS) entry which is preliminary data.</text>
</comment>
<dbReference type="STRING" id="904291.A7J15_02345"/>
<accession>A0A1B9NFN5</accession>
<gene>
    <name evidence="3" type="ORF">A7J15_02345</name>
</gene>
<dbReference type="Proteomes" id="UP000093355">
    <property type="component" value="Unassembled WGS sequence"/>
</dbReference>
<dbReference type="InterPro" id="IPR011335">
    <property type="entry name" value="Restrct_endonuc-II-like"/>
</dbReference>
<dbReference type="OrthoDB" id="9794876at2"/>
<name>A0A1B9NFN5_9MICO</name>
<dbReference type="SUPFAM" id="SSF52980">
    <property type="entry name" value="Restriction endonuclease-like"/>
    <property type="match status" value="1"/>
</dbReference>
<evidence type="ECO:0000313" key="3">
    <source>
        <dbReference type="EMBL" id="OCG75406.1"/>
    </source>
</evidence>
<evidence type="ECO:0000256" key="1">
    <source>
        <dbReference type="ARBA" id="ARBA00006738"/>
    </source>
</evidence>
<dbReference type="PANTHER" id="PTHR34039:SF1">
    <property type="entry name" value="UPF0102 PROTEIN YRAN"/>
    <property type="match status" value="1"/>
</dbReference>
<evidence type="ECO:0000313" key="4">
    <source>
        <dbReference type="Proteomes" id="UP000093355"/>
    </source>
</evidence>
<reference evidence="3 4" key="1">
    <citation type="submission" date="2016-05" db="EMBL/GenBank/DDBJ databases">
        <authorList>
            <person name="Lavstsen T."/>
            <person name="Jespersen J.S."/>
        </authorList>
    </citation>
    <scope>NUCLEOTIDE SEQUENCE [LARGE SCALE GENOMIC DNA]</scope>
    <source>
        <strain evidence="3 4">YLB-01</strain>
    </source>
</reference>
<comment type="similarity">
    <text evidence="1 2">Belongs to the UPF0102 family.</text>
</comment>
<dbReference type="InterPro" id="IPR003509">
    <property type="entry name" value="UPF0102_YraN-like"/>
</dbReference>
<dbReference type="InterPro" id="IPR011856">
    <property type="entry name" value="tRNA_endonuc-like_dom_sf"/>
</dbReference>
<protein>
    <recommendedName>
        <fullName evidence="2">UPF0102 protein A7J15_02345</fullName>
    </recommendedName>
</protein>
<dbReference type="NCBIfam" id="NF009154">
    <property type="entry name" value="PRK12497.3-3"/>
    <property type="match status" value="1"/>
</dbReference>
<proteinExistence type="inferred from homology"/>
<dbReference type="RefSeq" id="WP_067024286.1">
    <property type="nucleotide sequence ID" value="NZ_CP038256.1"/>
</dbReference>
<dbReference type="HAMAP" id="MF_00048">
    <property type="entry name" value="UPF0102"/>
    <property type="match status" value="1"/>
</dbReference>